<gene>
    <name evidence="2" type="ORF">N7Z68_11795</name>
</gene>
<organism evidence="2 3">
    <name type="scientific">Alkalihalobacterium chitinilyticum</name>
    <dbReference type="NCBI Taxonomy" id="2980103"/>
    <lineage>
        <taxon>Bacteria</taxon>
        <taxon>Bacillati</taxon>
        <taxon>Bacillota</taxon>
        <taxon>Bacilli</taxon>
        <taxon>Bacillales</taxon>
        <taxon>Bacillaceae</taxon>
        <taxon>Alkalihalobacterium</taxon>
    </lineage>
</organism>
<protein>
    <submittedName>
        <fullName evidence="2">Uncharacterized protein</fullName>
    </submittedName>
</protein>
<dbReference type="PROSITE" id="PS51257">
    <property type="entry name" value="PROKAR_LIPOPROTEIN"/>
    <property type="match status" value="1"/>
</dbReference>
<evidence type="ECO:0000256" key="1">
    <source>
        <dbReference type="SAM" id="SignalP"/>
    </source>
</evidence>
<dbReference type="Pfam" id="PF20316">
    <property type="entry name" value="DUF6612"/>
    <property type="match status" value="1"/>
</dbReference>
<comment type="caution">
    <text evidence="2">The sequence shown here is derived from an EMBL/GenBank/DDBJ whole genome shotgun (WGS) entry which is preliminary data.</text>
</comment>
<dbReference type="EMBL" id="JAOTPO010000007">
    <property type="protein sequence ID" value="MDE5414064.1"/>
    <property type="molecule type" value="Genomic_DNA"/>
</dbReference>
<proteinExistence type="predicted"/>
<keyword evidence="1" id="KW-0732">Signal</keyword>
<evidence type="ECO:0000313" key="3">
    <source>
        <dbReference type="Proteomes" id="UP001148125"/>
    </source>
</evidence>
<dbReference type="RefSeq" id="WP_275118680.1">
    <property type="nucleotide sequence ID" value="NZ_JAOTPO010000007.1"/>
</dbReference>
<name>A0ABT5VF24_9BACI</name>
<dbReference type="InterPro" id="IPR046720">
    <property type="entry name" value="DUF6612"/>
</dbReference>
<feature type="chain" id="PRO_5045879748" evidence="1">
    <location>
        <begin position="19"/>
        <end position="326"/>
    </location>
</feature>
<accession>A0ABT5VF24</accession>
<evidence type="ECO:0000313" key="2">
    <source>
        <dbReference type="EMBL" id="MDE5414064.1"/>
    </source>
</evidence>
<keyword evidence="3" id="KW-1185">Reference proteome</keyword>
<feature type="signal peptide" evidence="1">
    <location>
        <begin position="1"/>
        <end position="18"/>
    </location>
</feature>
<sequence>MSSIKALFASLSLIFVLAACSGGEETSSPNADIQDTADVSAVLSVDEIIQKSINAMNKLESYTMETNIEQIFDMPGQDAFQMNMMMVADTTSELVRLYQKRTSTEFEENSEVTQAESYFTEDGMFVKNPIQDSWVRYPREFSQDILEASQQQMNAEEHLKAFKQFTEDTKLTEDENHYILTVHGSDESFKAMVYGAISILEKARSTVDELLGMMEVQTFNYVIYIDKDTFYQTKMDMEMHMSLTIEDETMVTIHRMTGVITNFNSSGEITVPQDVLDSAEEFNFEFLEGLEDMEDFDLEDFDFDVIEEDELIDEQEIEADETEEEA</sequence>
<reference evidence="2" key="1">
    <citation type="submission" date="2024-05" db="EMBL/GenBank/DDBJ databases">
        <title>Alkalihalobacillus sp. strain MEB203 novel alkaliphilic bacterium from Lonar Lake, India.</title>
        <authorList>
            <person name="Joshi A."/>
            <person name="Thite S."/>
            <person name="Mengade P."/>
        </authorList>
    </citation>
    <scope>NUCLEOTIDE SEQUENCE</scope>
    <source>
        <strain evidence="2">MEB 203</strain>
    </source>
</reference>
<dbReference type="Gene3D" id="2.50.20.20">
    <property type="match status" value="1"/>
</dbReference>
<dbReference type="Proteomes" id="UP001148125">
    <property type="component" value="Unassembled WGS sequence"/>
</dbReference>